<accession>A0ACB5SRG5</accession>
<dbReference type="EMBL" id="BSXS01000009">
    <property type="protein sequence ID" value="GME70265.1"/>
    <property type="molecule type" value="Genomic_DNA"/>
</dbReference>
<name>A0ACB5SRG5_AMBMO</name>
<evidence type="ECO:0000313" key="2">
    <source>
        <dbReference type="Proteomes" id="UP001165064"/>
    </source>
</evidence>
<sequence length="186" mass="21345">MEKVKNGYFISARNSISRIESDFNITPPMKKIDTPLSKETNLFKSKTRPLTATEYKQYRSIVGTLFYFANTVRLYIAYPVSLLSQFLVSPQLDHLTSAKRVLQFLIQTKNEGIFYGVKDCPVSTIDARLINCKTPANKLIDDYPKEEKYKIHVITDASFATDEDRKFQSGYITLFNSNIVSWGFVI</sequence>
<gene>
    <name evidence="1" type="ORF">Amon02_000012500</name>
</gene>
<keyword evidence="2" id="KW-1185">Reference proteome</keyword>
<reference evidence="1" key="1">
    <citation type="submission" date="2023-04" db="EMBL/GenBank/DDBJ databases">
        <title>Ambrosiozyma monospora NBRC 10751.</title>
        <authorList>
            <person name="Ichikawa N."/>
            <person name="Sato H."/>
            <person name="Tonouchi N."/>
        </authorList>
    </citation>
    <scope>NUCLEOTIDE SEQUENCE</scope>
    <source>
        <strain evidence="1">NBRC 10751</strain>
    </source>
</reference>
<evidence type="ECO:0000313" key="1">
    <source>
        <dbReference type="EMBL" id="GME70265.1"/>
    </source>
</evidence>
<comment type="caution">
    <text evidence="1">The sequence shown here is derived from an EMBL/GenBank/DDBJ whole genome shotgun (WGS) entry which is preliminary data.</text>
</comment>
<proteinExistence type="predicted"/>
<protein>
    <submittedName>
        <fullName evidence="1">Unnamed protein product</fullName>
    </submittedName>
</protein>
<organism evidence="1 2">
    <name type="scientific">Ambrosiozyma monospora</name>
    <name type="common">Yeast</name>
    <name type="synonym">Endomycopsis monosporus</name>
    <dbReference type="NCBI Taxonomy" id="43982"/>
    <lineage>
        <taxon>Eukaryota</taxon>
        <taxon>Fungi</taxon>
        <taxon>Dikarya</taxon>
        <taxon>Ascomycota</taxon>
        <taxon>Saccharomycotina</taxon>
        <taxon>Pichiomycetes</taxon>
        <taxon>Pichiales</taxon>
        <taxon>Pichiaceae</taxon>
        <taxon>Ambrosiozyma</taxon>
    </lineage>
</organism>
<dbReference type="Proteomes" id="UP001165064">
    <property type="component" value="Unassembled WGS sequence"/>
</dbReference>